<dbReference type="InterPro" id="IPR043504">
    <property type="entry name" value="Peptidase_S1_PA_chymotrypsin"/>
</dbReference>
<dbReference type="Gene3D" id="2.40.10.10">
    <property type="entry name" value="Trypsin-like serine proteases"/>
    <property type="match status" value="2"/>
</dbReference>
<reference evidence="1" key="1">
    <citation type="submission" date="2021-05" db="EMBL/GenBank/DDBJ databases">
        <title>Whole genome sequence of Curtobacterium flaccumfaciens pv. flaccumfaciens strain CFBP 3417.</title>
        <authorList>
            <person name="Osdaghi E."/>
            <person name="Taghouti G."/>
            <person name="Portier P."/>
            <person name="Fazliarab A."/>
            <person name="Taghavi S.M."/>
            <person name="Briand M."/>
            <person name="Le-Saux M."/>
            <person name="Jacques M.-A."/>
        </authorList>
    </citation>
    <scope>NUCLEOTIDE SEQUENCE</scope>
    <source>
        <strain evidence="1">CFBP 3417</strain>
    </source>
</reference>
<protein>
    <submittedName>
        <fullName evidence="1">Uncharacterized protein</fullName>
    </submittedName>
</protein>
<dbReference type="Proteomes" id="UP000709437">
    <property type="component" value="Unassembled WGS sequence"/>
</dbReference>
<evidence type="ECO:0000313" key="2">
    <source>
        <dbReference type="Proteomes" id="UP000709437"/>
    </source>
</evidence>
<dbReference type="EMBL" id="JAHEWX010000022">
    <property type="protein sequence ID" value="MBT1543018.1"/>
    <property type="molecule type" value="Genomic_DNA"/>
</dbReference>
<evidence type="ECO:0000313" key="1">
    <source>
        <dbReference type="EMBL" id="MBT1543018.1"/>
    </source>
</evidence>
<accession>A0A9Q2W8N9</accession>
<gene>
    <name evidence="1" type="ORF">KK103_14720</name>
</gene>
<organism evidence="1 2">
    <name type="scientific">Curtobacterium flaccumfaciens pv. flaccumfaciens</name>
    <dbReference type="NCBI Taxonomy" id="138532"/>
    <lineage>
        <taxon>Bacteria</taxon>
        <taxon>Bacillati</taxon>
        <taxon>Actinomycetota</taxon>
        <taxon>Actinomycetes</taxon>
        <taxon>Micrococcales</taxon>
        <taxon>Microbacteriaceae</taxon>
        <taxon>Curtobacterium</taxon>
    </lineage>
</organism>
<proteinExistence type="predicted"/>
<comment type="caution">
    <text evidence="1">The sequence shown here is derived from an EMBL/GenBank/DDBJ whole genome shotgun (WGS) entry which is preliminary data.</text>
</comment>
<sequence length="174" mass="18716">MDRLAFVPAYNGTAPHGVWPAVIVTARTGWTHQRLVDDDSAFFQTAIALGQKAPLSETVGASGVSFKGQEDDDEFRATGYSLDAGSNPNVPISVTSTAEPNPWMNTDYAIEGLEWDARTGVSGAPWVSTDSDPVVDVQRGMTTFAYQRFVHASFGPQWTAAIEDEYRAAAIAKG</sequence>
<dbReference type="AlphaFoldDB" id="A0A9Q2W8N9"/>
<name>A0A9Q2W8N9_9MICO</name>
<dbReference type="RefSeq" id="WP_206647638.1">
    <property type="nucleotide sequence ID" value="NZ_CP041260.1"/>
</dbReference>